<feature type="chain" id="PRO_5026659682" evidence="1">
    <location>
        <begin position="26"/>
        <end position="164"/>
    </location>
</feature>
<accession>A0A6L3SWX5</accession>
<dbReference type="AlphaFoldDB" id="A0A6L3SWX5"/>
<proteinExistence type="predicted"/>
<dbReference type="RefSeq" id="WP_151004603.1">
    <property type="nucleotide sequence ID" value="NZ_BPQY01000271.1"/>
</dbReference>
<reference evidence="3 4" key="1">
    <citation type="submission" date="2019-09" db="EMBL/GenBank/DDBJ databases">
        <title>YIM 48816 draft genome.</title>
        <authorList>
            <person name="Jiang L."/>
        </authorList>
    </citation>
    <scope>NUCLEOTIDE SEQUENCE [LARGE SCALE GENOMIC DNA]</scope>
    <source>
        <strain evidence="3 4">YIM 48816</strain>
    </source>
</reference>
<name>A0A6L3SWX5_9HYPH</name>
<sequence>MKRLIMSLAVISVASASFVAPEAAAQPTQDVVGTWALASVIAQQGDARTDVYGASPSGTLVLGSDGRYALIFLRNDLPKLASNNRTTGTPDENRAIASGAIAHFGTYRVDAANKALVFRIEKSTFPNWDGAEQSRSFSLSGDELTYTSPGSAGTATQIVLRRAK</sequence>
<dbReference type="OrthoDB" id="8370150at2"/>
<protein>
    <submittedName>
        <fullName evidence="3">Lipocalin-like domain-containing protein</fullName>
    </submittedName>
</protein>
<evidence type="ECO:0000259" key="2">
    <source>
        <dbReference type="Pfam" id="PF13924"/>
    </source>
</evidence>
<keyword evidence="4" id="KW-1185">Reference proteome</keyword>
<dbReference type="InterPro" id="IPR024311">
    <property type="entry name" value="Lipocalin-like"/>
</dbReference>
<evidence type="ECO:0000313" key="3">
    <source>
        <dbReference type="EMBL" id="KAB1072545.1"/>
    </source>
</evidence>
<keyword evidence="1" id="KW-0732">Signal</keyword>
<feature type="domain" description="Lipocalin-like" evidence="2">
    <location>
        <begin position="32"/>
        <end position="148"/>
    </location>
</feature>
<dbReference type="EMBL" id="VZZK01000048">
    <property type="protein sequence ID" value="KAB1072545.1"/>
    <property type="molecule type" value="Genomic_DNA"/>
</dbReference>
<evidence type="ECO:0000256" key="1">
    <source>
        <dbReference type="SAM" id="SignalP"/>
    </source>
</evidence>
<gene>
    <name evidence="3" type="ORF">F6X53_28080</name>
</gene>
<organism evidence="3 4">
    <name type="scientific">Methylobacterium soli</name>
    <dbReference type="NCBI Taxonomy" id="553447"/>
    <lineage>
        <taxon>Bacteria</taxon>
        <taxon>Pseudomonadati</taxon>
        <taxon>Pseudomonadota</taxon>
        <taxon>Alphaproteobacteria</taxon>
        <taxon>Hyphomicrobiales</taxon>
        <taxon>Methylobacteriaceae</taxon>
        <taxon>Methylobacterium</taxon>
    </lineage>
</organism>
<evidence type="ECO:0000313" key="4">
    <source>
        <dbReference type="Proteomes" id="UP000474159"/>
    </source>
</evidence>
<feature type="signal peptide" evidence="1">
    <location>
        <begin position="1"/>
        <end position="25"/>
    </location>
</feature>
<dbReference type="Pfam" id="PF13924">
    <property type="entry name" value="Lipocalin_5"/>
    <property type="match status" value="1"/>
</dbReference>
<comment type="caution">
    <text evidence="3">The sequence shown here is derived from an EMBL/GenBank/DDBJ whole genome shotgun (WGS) entry which is preliminary data.</text>
</comment>
<dbReference type="Proteomes" id="UP000474159">
    <property type="component" value="Unassembled WGS sequence"/>
</dbReference>